<dbReference type="Pfam" id="PF00111">
    <property type="entry name" value="Fer2"/>
    <property type="match status" value="1"/>
</dbReference>
<dbReference type="GO" id="GO:0046872">
    <property type="term" value="F:metal ion binding"/>
    <property type="evidence" value="ECO:0007669"/>
    <property type="project" value="UniProtKB-KW"/>
</dbReference>
<organism evidence="8 9">
    <name type="scientific">Methylocaldum marinum</name>
    <dbReference type="NCBI Taxonomy" id="1432792"/>
    <lineage>
        <taxon>Bacteria</taxon>
        <taxon>Pseudomonadati</taxon>
        <taxon>Pseudomonadota</taxon>
        <taxon>Gammaproteobacteria</taxon>
        <taxon>Methylococcales</taxon>
        <taxon>Methylococcaceae</taxon>
        <taxon>Methylocaldum</taxon>
    </lineage>
</organism>
<feature type="domain" description="2Fe-2S ferredoxin-type" evidence="7">
    <location>
        <begin position="2"/>
        <end position="99"/>
    </location>
</feature>
<dbReference type="InterPro" id="IPR036010">
    <property type="entry name" value="2Fe-2S_ferredoxin-like_sf"/>
</dbReference>
<dbReference type="OrthoDB" id="9796486at2"/>
<evidence type="ECO:0000256" key="3">
    <source>
        <dbReference type="ARBA" id="ARBA00022723"/>
    </source>
</evidence>
<evidence type="ECO:0000313" key="9">
    <source>
        <dbReference type="Proteomes" id="UP000266313"/>
    </source>
</evidence>
<dbReference type="PROSITE" id="PS51085">
    <property type="entry name" value="2FE2S_FER_2"/>
    <property type="match status" value="1"/>
</dbReference>
<dbReference type="SUPFAM" id="SSF54292">
    <property type="entry name" value="2Fe-2S ferredoxin-like"/>
    <property type="match status" value="1"/>
</dbReference>
<gene>
    <name evidence="8" type="ORF">sS8_5507</name>
</gene>
<dbReference type="KEGG" id="mmai:sS8_5507"/>
<comment type="cofactor">
    <cofactor evidence="6">
        <name>[2Fe-2S] cluster</name>
        <dbReference type="ChEBI" id="CHEBI:190135"/>
    </cofactor>
</comment>
<dbReference type="InterPro" id="IPR012675">
    <property type="entry name" value="Beta-grasp_dom_sf"/>
</dbReference>
<keyword evidence="9" id="KW-1185">Reference proteome</keyword>
<dbReference type="PANTHER" id="PTHR23426">
    <property type="entry name" value="FERREDOXIN/ADRENODOXIN"/>
    <property type="match status" value="1"/>
</dbReference>
<keyword evidence="2" id="KW-0001">2Fe-2S</keyword>
<dbReference type="Proteomes" id="UP000266313">
    <property type="component" value="Chromosome"/>
</dbReference>
<accession>A0A250L104</accession>
<proteinExistence type="inferred from homology"/>
<evidence type="ECO:0000256" key="1">
    <source>
        <dbReference type="ARBA" id="ARBA00010914"/>
    </source>
</evidence>
<keyword evidence="5" id="KW-0411">Iron-sulfur</keyword>
<evidence type="ECO:0000313" key="8">
    <source>
        <dbReference type="EMBL" id="BBA37424.1"/>
    </source>
</evidence>
<keyword evidence="3" id="KW-0479">Metal-binding</keyword>
<dbReference type="Gene3D" id="3.10.20.30">
    <property type="match status" value="1"/>
</dbReference>
<evidence type="ECO:0000256" key="6">
    <source>
        <dbReference type="ARBA" id="ARBA00034078"/>
    </source>
</evidence>
<dbReference type="RefSeq" id="WP_119632414.1">
    <property type="nucleotide sequence ID" value="NZ_AP017928.1"/>
</dbReference>
<sequence length="102" mass="10574">MSTLTIMPSGKTVVAQEGIRLLDAILAAGDDLMHKCGGNAQCGSCHIFVQSGRKGLTKITPDENAKLDTIVGVGSKSRLACQTKILGTEDVTVELLGFASGL</sequence>
<comment type="similarity">
    <text evidence="1">Belongs to the adrenodoxin/putidaredoxin family.</text>
</comment>
<evidence type="ECO:0000259" key="7">
    <source>
        <dbReference type="PROSITE" id="PS51085"/>
    </source>
</evidence>
<name>A0A250L104_9GAMM</name>
<dbReference type="GO" id="GO:0009055">
    <property type="term" value="F:electron transfer activity"/>
    <property type="evidence" value="ECO:0007669"/>
    <property type="project" value="TreeGrafter"/>
</dbReference>
<dbReference type="PANTHER" id="PTHR23426:SF65">
    <property type="entry name" value="FERREDOXIN-2, MITOCHONDRIAL"/>
    <property type="match status" value="1"/>
</dbReference>
<protein>
    <submittedName>
        <fullName evidence="8">(2Fe-2S) ferredoxin</fullName>
    </submittedName>
</protein>
<evidence type="ECO:0000256" key="4">
    <source>
        <dbReference type="ARBA" id="ARBA00023004"/>
    </source>
</evidence>
<dbReference type="EMBL" id="AP017928">
    <property type="protein sequence ID" value="BBA37424.1"/>
    <property type="molecule type" value="Genomic_DNA"/>
</dbReference>
<dbReference type="InterPro" id="IPR001055">
    <property type="entry name" value="Adrenodoxin-like"/>
</dbReference>
<dbReference type="GO" id="GO:0140647">
    <property type="term" value="P:P450-containing electron transport chain"/>
    <property type="evidence" value="ECO:0007669"/>
    <property type="project" value="InterPro"/>
</dbReference>
<evidence type="ECO:0000256" key="5">
    <source>
        <dbReference type="ARBA" id="ARBA00023014"/>
    </source>
</evidence>
<dbReference type="CDD" id="cd00207">
    <property type="entry name" value="fer2"/>
    <property type="match status" value="1"/>
</dbReference>
<reference evidence="8 9" key="1">
    <citation type="submission" date="2016-12" db="EMBL/GenBank/DDBJ databases">
        <title>Genome sequencing of Methylocaldum marinum.</title>
        <authorList>
            <person name="Takeuchi M."/>
            <person name="Kamagata Y."/>
            <person name="Hiraoka S."/>
            <person name="Oshima K."/>
            <person name="Hattori M."/>
            <person name="Iwasaki W."/>
        </authorList>
    </citation>
    <scope>NUCLEOTIDE SEQUENCE [LARGE SCALE GENOMIC DNA]</scope>
    <source>
        <strain evidence="8 9">S8</strain>
    </source>
</reference>
<dbReference type="AlphaFoldDB" id="A0A250L104"/>
<keyword evidence="4" id="KW-0408">Iron</keyword>
<dbReference type="InterPro" id="IPR001041">
    <property type="entry name" value="2Fe-2S_ferredoxin-type"/>
</dbReference>
<dbReference type="GO" id="GO:0051537">
    <property type="term" value="F:2 iron, 2 sulfur cluster binding"/>
    <property type="evidence" value="ECO:0007669"/>
    <property type="project" value="UniProtKB-KW"/>
</dbReference>
<evidence type="ECO:0000256" key="2">
    <source>
        <dbReference type="ARBA" id="ARBA00022714"/>
    </source>
</evidence>